<proteinExistence type="predicted"/>
<sequence>MVQQTTAQGPKAKPVGAVRQTRGPNVITLSFTGITRFHFFVCGVVSYTKGEMNLIDYGYRNKQKLNINGYLYTLIYKGLDDEGNIVAEQVGTPVSRGKYAIKSLCVLTDVEEADSRALVTETVGVEYE</sequence>
<reference evidence="1" key="1">
    <citation type="journal article" date="2023" name="bioRxiv">
        <title>Improved chromosome-level genome assembly for marigold (Tagetes erecta).</title>
        <authorList>
            <person name="Jiang F."/>
            <person name="Yuan L."/>
            <person name="Wang S."/>
            <person name="Wang H."/>
            <person name="Xu D."/>
            <person name="Wang A."/>
            <person name="Fan W."/>
        </authorList>
    </citation>
    <scope>NUCLEOTIDE SEQUENCE</scope>
    <source>
        <strain evidence="1">WSJ</strain>
        <tissue evidence="1">Leaf</tissue>
    </source>
</reference>
<evidence type="ECO:0000313" key="2">
    <source>
        <dbReference type="Proteomes" id="UP001229421"/>
    </source>
</evidence>
<organism evidence="1 2">
    <name type="scientific">Tagetes erecta</name>
    <name type="common">African marigold</name>
    <dbReference type="NCBI Taxonomy" id="13708"/>
    <lineage>
        <taxon>Eukaryota</taxon>
        <taxon>Viridiplantae</taxon>
        <taxon>Streptophyta</taxon>
        <taxon>Embryophyta</taxon>
        <taxon>Tracheophyta</taxon>
        <taxon>Spermatophyta</taxon>
        <taxon>Magnoliopsida</taxon>
        <taxon>eudicotyledons</taxon>
        <taxon>Gunneridae</taxon>
        <taxon>Pentapetalae</taxon>
        <taxon>asterids</taxon>
        <taxon>campanulids</taxon>
        <taxon>Asterales</taxon>
        <taxon>Asteraceae</taxon>
        <taxon>Asteroideae</taxon>
        <taxon>Heliantheae alliance</taxon>
        <taxon>Tageteae</taxon>
        <taxon>Tagetes</taxon>
    </lineage>
</organism>
<name>A0AAD8JQB5_TARER</name>
<comment type="caution">
    <text evidence="1">The sequence shown here is derived from an EMBL/GenBank/DDBJ whole genome shotgun (WGS) entry which is preliminary data.</text>
</comment>
<gene>
    <name evidence="1" type="ORF">QVD17_38359</name>
</gene>
<dbReference type="EMBL" id="JAUHHV010000011">
    <property type="protein sequence ID" value="KAK1406751.1"/>
    <property type="molecule type" value="Genomic_DNA"/>
</dbReference>
<accession>A0AAD8JQB5</accession>
<protein>
    <submittedName>
        <fullName evidence="1">Uncharacterized protein</fullName>
    </submittedName>
</protein>
<keyword evidence="2" id="KW-1185">Reference proteome</keyword>
<dbReference type="Proteomes" id="UP001229421">
    <property type="component" value="Unassembled WGS sequence"/>
</dbReference>
<evidence type="ECO:0000313" key="1">
    <source>
        <dbReference type="EMBL" id="KAK1406751.1"/>
    </source>
</evidence>
<dbReference type="AlphaFoldDB" id="A0AAD8JQB5"/>